<dbReference type="SUPFAM" id="SSF90123">
    <property type="entry name" value="ABC transporter transmembrane region"/>
    <property type="match status" value="1"/>
</dbReference>
<keyword evidence="6 8" id="KW-0472">Membrane</keyword>
<evidence type="ECO:0000256" key="1">
    <source>
        <dbReference type="ARBA" id="ARBA00022448"/>
    </source>
</evidence>
<evidence type="ECO:0000256" key="3">
    <source>
        <dbReference type="ARBA" id="ARBA00022741"/>
    </source>
</evidence>
<feature type="region of interest" description="Disordered" evidence="7">
    <location>
        <begin position="446"/>
        <end position="504"/>
    </location>
</feature>
<dbReference type="EMBL" id="JASNQZ010000011">
    <property type="protein sequence ID" value="KAL0950640.1"/>
    <property type="molecule type" value="Genomic_DNA"/>
</dbReference>
<dbReference type="Pfam" id="PF00664">
    <property type="entry name" value="ABC_membrane"/>
    <property type="match status" value="1"/>
</dbReference>
<keyword evidence="11" id="KW-1185">Reference proteome</keyword>
<dbReference type="PROSITE" id="PS50929">
    <property type="entry name" value="ABC_TM1F"/>
    <property type="match status" value="1"/>
</dbReference>
<name>A0ABR3J594_9AGAR</name>
<dbReference type="PANTHER" id="PTHR24223:SF356">
    <property type="entry name" value="ATP-BINDING CASSETTE TRANSPORTER ABC4"/>
    <property type="match status" value="1"/>
</dbReference>
<feature type="domain" description="ABC transmembrane type-1" evidence="9">
    <location>
        <begin position="544"/>
        <end position="694"/>
    </location>
</feature>
<sequence>MAAPIYTDTLFIPTYIVGLSVVILLGHLLYLFVSPTSHQHPTSVVDNTPPVNQGFFDDVKDHVKSHGGLTIFAFKLTRFLGCINLLGLTIVSLVLDELELEDQPQSFADQSSTDSFLAILSKWGKKRRQRKKLRDQLTRHEWLLFSICMTYLYASFLSLIALTAKPLSIARTRAARLARAVPKHLNLILLVAFGVYAYRDLYPLATFSLRPRDLPPKHANMPLVVPLLWAHIAVLGVTAVVLPLCQPRTYVPFDRNNPAKEPNPEQTASILSLVLYAFLDPIIFLAYRIPHLSHDQLPPLADYDYASSLRQRSFAHLDPLGHQTATDKEAVVRSLVAKRHLFFGLMRTFWREYLILTLMLVFVVAADFASPIGINRLLNYIESHGEGAFIRPWVWISWLFVGPQIGSISMQWYIFIATGTLVRTESIITQLVFEHALRIRVLASGGSSSTEDAKPLTDEATTHAKDTTLIDIPEAAPSVPPGPDVPPSPEGHGKDSSSESSRSTLVGTLTSRIRSRFSGKSTSAPKKNAKAKKKADRKDDSGAENLHGKINNLVTTDLGNIVEARDFIWAFVYIPLKIALAVWFLYAVLGWSAFAGLFVMLVLFPVPGKVAQLMQGVQQERMKRTDARVQSVTETMNVLRMIKLFGWERKMSDRINEKRDAELVFLWKRQILELANGLINYTIPVGTMIATYAT</sequence>
<keyword evidence="5 8" id="KW-1133">Transmembrane helix</keyword>
<dbReference type="InterPro" id="IPR050173">
    <property type="entry name" value="ABC_transporter_C-like"/>
</dbReference>
<evidence type="ECO:0000259" key="9">
    <source>
        <dbReference type="PROSITE" id="PS50929"/>
    </source>
</evidence>
<keyword evidence="2 8" id="KW-0812">Transmembrane</keyword>
<dbReference type="PANTHER" id="PTHR24223">
    <property type="entry name" value="ATP-BINDING CASSETTE SUB-FAMILY C"/>
    <property type="match status" value="1"/>
</dbReference>
<reference evidence="11" key="1">
    <citation type="submission" date="2024-06" db="EMBL/GenBank/DDBJ databases">
        <title>Multi-omics analyses provide insights into the biosynthesis of the anticancer antibiotic pleurotin in Hohenbuehelia grisea.</title>
        <authorList>
            <person name="Weaver J.A."/>
            <person name="Alberti F."/>
        </authorList>
    </citation>
    <scope>NUCLEOTIDE SEQUENCE [LARGE SCALE GENOMIC DNA]</scope>
    <source>
        <strain evidence="11">T-177</strain>
    </source>
</reference>
<dbReference type="Proteomes" id="UP001556367">
    <property type="component" value="Unassembled WGS sequence"/>
</dbReference>
<protein>
    <recommendedName>
        <fullName evidence="9">ABC transmembrane type-1 domain-containing protein</fullName>
    </recommendedName>
</protein>
<evidence type="ECO:0000313" key="10">
    <source>
        <dbReference type="EMBL" id="KAL0950640.1"/>
    </source>
</evidence>
<proteinExistence type="predicted"/>
<feature type="compositionally biased region" description="Basic and acidic residues" evidence="7">
    <location>
        <begin position="451"/>
        <end position="468"/>
    </location>
</feature>
<evidence type="ECO:0000256" key="4">
    <source>
        <dbReference type="ARBA" id="ARBA00022840"/>
    </source>
</evidence>
<comment type="caution">
    <text evidence="10">The sequence shown here is derived from an EMBL/GenBank/DDBJ whole genome shotgun (WGS) entry which is preliminary data.</text>
</comment>
<gene>
    <name evidence="10" type="ORF">HGRIS_007428</name>
</gene>
<dbReference type="Gene3D" id="1.20.1560.10">
    <property type="entry name" value="ABC transporter type 1, transmembrane domain"/>
    <property type="match status" value="1"/>
</dbReference>
<dbReference type="InterPro" id="IPR036640">
    <property type="entry name" value="ABC1_TM_sf"/>
</dbReference>
<evidence type="ECO:0000313" key="11">
    <source>
        <dbReference type="Proteomes" id="UP001556367"/>
    </source>
</evidence>
<accession>A0ABR3J594</accession>
<feature type="compositionally biased region" description="Pro residues" evidence="7">
    <location>
        <begin position="478"/>
        <end position="489"/>
    </location>
</feature>
<feature type="transmembrane region" description="Helical" evidence="8">
    <location>
        <begin position="76"/>
        <end position="95"/>
    </location>
</feature>
<feature type="transmembrane region" description="Helical" evidence="8">
    <location>
        <begin position="592"/>
        <end position="614"/>
    </location>
</feature>
<organism evidence="10 11">
    <name type="scientific">Hohenbuehelia grisea</name>
    <dbReference type="NCBI Taxonomy" id="104357"/>
    <lineage>
        <taxon>Eukaryota</taxon>
        <taxon>Fungi</taxon>
        <taxon>Dikarya</taxon>
        <taxon>Basidiomycota</taxon>
        <taxon>Agaricomycotina</taxon>
        <taxon>Agaricomycetes</taxon>
        <taxon>Agaricomycetidae</taxon>
        <taxon>Agaricales</taxon>
        <taxon>Pleurotineae</taxon>
        <taxon>Pleurotaceae</taxon>
        <taxon>Hohenbuehelia</taxon>
    </lineage>
</organism>
<feature type="transmembrane region" description="Helical" evidence="8">
    <location>
        <begin position="184"/>
        <end position="202"/>
    </location>
</feature>
<keyword evidence="3" id="KW-0547">Nucleotide-binding</keyword>
<feature type="region of interest" description="Disordered" evidence="7">
    <location>
        <begin position="517"/>
        <end position="546"/>
    </location>
</feature>
<feature type="transmembrane region" description="Helical" evidence="8">
    <location>
        <begin position="223"/>
        <end position="244"/>
    </location>
</feature>
<feature type="transmembrane region" description="Helical" evidence="8">
    <location>
        <begin position="353"/>
        <end position="374"/>
    </location>
</feature>
<dbReference type="InterPro" id="IPR011527">
    <property type="entry name" value="ABC1_TM_dom"/>
</dbReference>
<keyword evidence="1" id="KW-0813">Transport</keyword>
<feature type="transmembrane region" description="Helical" evidence="8">
    <location>
        <begin position="143"/>
        <end position="164"/>
    </location>
</feature>
<evidence type="ECO:0000256" key="6">
    <source>
        <dbReference type="ARBA" id="ARBA00023136"/>
    </source>
</evidence>
<dbReference type="CDD" id="cd18596">
    <property type="entry name" value="ABC_6TM_VMR1_D1_like"/>
    <property type="match status" value="1"/>
</dbReference>
<feature type="transmembrane region" description="Helical" evidence="8">
    <location>
        <begin position="12"/>
        <end position="33"/>
    </location>
</feature>
<evidence type="ECO:0000256" key="5">
    <source>
        <dbReference type="ARBA" id="ARBA00022989"/>
    </source>
</evidence>
<evidence type="ECO:0000256" key="2">
    <source>
        <dbReference type="ARBA" id="ARBA00022692"/>
    </source>
</evidence>
<keyword evidence="4" id="KW-0067">ATP-binding</keyword>
<evidence type="ECO:0000256" key="8">
    <source>
        <dbReference type="SAM" id="Phobius"/>
    </source>
</evidence>
<feature type="transmembrane region" description="Helical" evidence="8">
    <location>
        <begin position="394"/>
        <end position="416"/>
    </location>
</feature>
<evidence type="ECO:0000256" key="7">
    <source>
        <dbReference type="SAM" id="MobiDB-lite"/>
    </source>
</evidence>